<dbReference type="AlphaFoldDB" id="A0A0F7JS05"/>
<evidence type="ECO:0000313" key="2">
    <source>
        <dbReference type="Proteomes" id="UP000034024"/>
    </source>
</evidence>
<dbReference type="PATRIC" id="fig|1309411.5.peg.2290"/>
<name>A0A0F7JS05_9DEIO</name>
<sequence length="99" mass="11337">MAADRVVQRRRSMHDDQRLKQLTGICDVVRQSIRTAHRTQLSTFNDLLTALSQSTTEGEAVGVIEALNHLLDRHGGDEYIVARAYLNQLRHDFDYADDR</sequence>
<reference evidence="1 2" key="1">
    <citation type="submission" date="2015-01" db="EMBL/GenBank/DDBJ databases">
        <title>Deinococcus soli/N5/whole genome sequencing.</title>
        <authorList>
            <person name="Kim M.K."/>
            <person name="Srinivasan S."/>
            <person name="Lee J.-J."/>
        </authorList>
    </citation>
    <scope>NUCLEOTIDE SEQUENCE [LARGE SCALE GENOMIC DNA]</scope>
    <source>
        <strain evidence="1 2">N5</strain>
    </source>
</reference>
<dbReference type="EMBL" id="CP011389">
    <property type="protein sequence ID" value="AKH17523.1"/>
    <property type="molecule type" value="Genomic_DNA"/>
</dbReference>
<organism evidence="1 2">
    <name type="scientific">Deinococcus soli</name>
    <name type="common">ex Cha et al. 2016</name>
    <dbReference type="NCBI Taxonomy" id="1309411"/>
    <lineage>
        <taxon>Bacteria</taxon>
        <taxon>Thermotogati</taxon>
        <taxon>Deinococcota</taxon>
        <taxon>Deinococci</taxon>
        <taxon>Deinococcales</taxon>
        <taxon>Deinococcaceae</taxon>
        <taxon>Deinococcus</taxon>
    </lineage>
</organism>
<accession>A0A0F7JS05</accession>
<gene>
    <name evidence="1" type="ORF">SY84_11260</name>
</gene>
<protein>
    <submittedName>
        <fullName evidence="1">Uncharacterized protein</fullName>
    </submittedName>
</protein>
<dbReference type="Proteomes" id="UP000034024">
    <property type="component" value="Chromosome"/>
</dbReference>
<keyword evidence="2" id="KW-1185">Reference proteome</keyword>
<evidence type="ECO:0000313" key="1">
    <source>
        <dbReference type="EMBL" id="AKH17523.1"/>
    </source>
</evidence>
<dbReference type="KEGG" id="dch:SY84_11260"/>
<proteinExistence type="predicted"/>